<evidence type="ECO:0000313" key="1">
    <source>
        <dbReference type="EMBL" id="ANS31167.1"/>
    </source>
</evidence>
<reference evidence="1 2" key="1">
    <citation type="submission" date="2014-07" db="EMBL/GenBank/DDBJ databases">
        <authorList>
            <person name="Zhang J.E."/>
            <person name="Yang H."/>
            <person name="Guo J."/>
            <person name="Deng Z."/>
            <person name="Luo H."/>
            <person name="Luo M."/>
            <person name="Zhao B."/>
        </authorList>
    </citation>
    <scope>NUCLEOTIDE SEQUENCE [LARGE SCALE GENOMIC DNA]</scope>
    <source>
        <strain evidence="1 2">1CP</strain>
    </source>
</reference>
<dbReference type="AlphaFoldDB" id="A0A1B1KEZ9"/>
<dbReference type="InterPro" id="IPR009959">
    <property type="entry name" value="Cyclase_SnoaL-like"/>
</dbReference>
<sequence>MYNYRMDLKPIAYEPYADPDDFIREVTDLIWIKRAIGHIRENYVDDSIVHGVYGTSVTREEVIHGSLMRISNTPNRVGQAEDIIWEARGDDAFLSSHLVLSTDLENLDFRTRGIANCLYRRGLMVEEWVVRDGVAVARQLGQDPDELARLKAFRGFSGSMVEPAPADVIAVGDSGPRPDDHRNEVQMVLEFIEAVWNGRELERVEEFWIRDLVLNTIDDRTIVRPEGYRRALLRMLRPFPGGRFEVRDVVTHDSPRYAGLRVAVTWKFSGIYDGAADFGPLTGSPVEILGISQFLIQSGRIVKETRVYDDIATRAQIFAARGDEPFLSPNIY</sequence>
<dbReference type="EMBL" id="CP009111">
    <property type="protein sequence ID" value="ANS31167.1"/>
    <property type="molecule type" value="Genomic_DNA"/>
</dbReference>
<name>A0A1B1KEZ9_RHOOP</name>
<evidence type="ECO:0008006" key="3">
    <source>
        <dbReference type="Google" id="ProtNLM"/>
    </source>
</evidence>
<dbReference type="Gene3D" id="3.10.450.50">
    <property type="match status" value="2"/>
</dbReference>
<proteinExistence type="predicted"/>
<dbReference type="SUPFAM" id="SSF54427">
    <property type="entry name" value="NTF2-like"/>
    <property type="match status" value="2"/>
</dbReference>
<dbReference type="InterPro" id="IPR032710">
    <property type="entry name" value="NTF2-like_dom_sf"/>
</dbReference>
<dbReference type="GO" id="GO:0030638">
    <property type="term" value="P:polyketide metabolic process"/>
    <property type="evidence" value="ECO:0007669"/>
    <property type="project" value="InterPro"/>
</dbReference>
<accession>A0A1B1KEZ9</accession>
<organism evidence="1 2">
    <name type="scientific">Rhodococcus opacus</name>
    <name type="common">Nocardia opaca</name>
    <dbReference type="NCBI Taxonomy" id="37919"/>
    <lineage>
        <taxon>Bacteria</taxon>
        <taxon>Bacillati</taxon>
        <taxon>Actinomycetota</taxon>
        <taxon>Actinomycetes</taxon>
        <taxon>Mycobacteriales</taxon>
        <taxon>Nocardiaceae</taxon>
        <taxon>Rhodococcus</taxon>
    </lineage>
</organism>
<gene>
    <name evidence="1" type="ORF">R1CP_32720</name>
</gene>
<dbReference type="PATRIC" id="fig|37919.13.peg.6852"/>
<dbReference type="Proteomes" id="UP000186108">
    <property type="component" value="Chromosome"/>
</dbReference>
<dbReference type="Pfam" id="PF07366">
    <property type="entry name" value="SnoaL"/>
    <property type="match status" value="1"/>
</dbReference>
<protein>
    <recommendedName>
        <fullName evidence="3">SnoaL-like polyketide cyclase</fullName>
    </recommendedName>
</protein>
<evidence type="ECO:0000313" key="2">
    <source>
        <dbReference type="Proteomes" id="UP000186108"/>
    </source>
</evidence>